<gene>
    <name evidence="1" type="ORF">METZ01_LOCUS370597</name>
</gene>
<accession>A0A382T6V5</accession>
<reference evidence="1" key="1">
    <citation type="submission" date="2018-05" db="EMBL/GenBank/DDBJ databases">
        <authorList>
            <person name="Lanie J.A."/>
            <person name="Ng W.-L."/>
            <person name="Kazmierczak K.M."/>
            <person name="Andrzejewski T.M."/>
            <person name="Davidsen T.M."/>
            <person name="Wayne K.J."/>
            <person name="Tettelin H."/>
            <person name="Glass J.I."/>
            <person name="Rusch D."/>
            <person name="Podicherti R."/>
            <person name="Tsui H.-C.T."/>
            <person name="Winkler M.E."/>
        </authorList>
    </citation>
    <scope>NUCLEOTIDE SEQUENCE</scope>
</reference>
<organism evidence="1">
    <name type="scientific">marine metagenome</name>
    <dbReference type="NCBI Taxonomy" id="408172"/>
    <lineage>
        <taxon>unclassified sequences</taxon>
        <taxon>metagenomes</taxon>
        <taxon>ecological metagenomes</taxon>
    </lineage>
</organism>
<dbReference type="EMBL" id="UINC01134288">
    <property type="protein sequence ID" value="SVD17743.1"/>
    <property type="molecule type" value="Genomic_DNA"/>
</dbReference>
<evidence type="ECO:0000313" key="1">
    <source>
        <dbReference type="EMBL" id="SVD17743.1"/>
    </source>
</evidence>
<name>A0A382T6V5_9ZZZZ</name>
<feature type="non-terminal residue" evidence="1">
    <location>
        <position position="1"/>
    </location>
</feature>
<dbReference type="AlphaFoldDB" id="A0A382T6V5"/>
<feature type="non-terminal residue" evidence="1">
    <location>
        <position position="39"/>
    </location>
</feature>
<proteinExistence type="predicted"/>
<sequence length="39" mass="4269">VAEDDILVVLSPQGMRGRLTQVEAELDLSDSRSERLAAQ</sequence>
<protein>
    <submittedName>
        <fullName evidence="1">Uncharacterized protein</fullName>
    </submittedName>
</protein>